<dbReference type="OrthoDB" id="5232900at2759"/>
<name>A0A0F7ZQJ6_9HYPO</name>
<feature type="region of interest" description="Disordered" evidence="1">
    <location>
        <begin position="1"/>
        <end position="21"/>
    </location>
</feature>
<gene>
    <name evidence="2" type="ORF">HIM_12632</name>
</gene>
<evidence type="ECO:0000256" key="1">
    <source>
        <dbReference type="SAM" id="MobiDB-lite"/>
    </source>
</evidence>
<dbReference type="AlphaFoldDB" id="A0A0F7ZQJ6"/>
<accession>A0A0F7ZQJ6</accession>
<organism evidence="2 3">
    <name type="scientific">Hirsutella minnesotensis 3608</name>
    <dbReference type="NCBI Taxonomy" id="1043627"/>
    <lineage>
        <taxon>Eukaryota</taxon>
        <taxon>Fungi</taxon>
        <taxon>Dikarya</taxon>
        <taxon>Ascomycota</taxon>
        <taxon>Pezizomycotina</taxon>
        <taxon>Sordariomycetes</taxon>
        <taxon>Hypocreomycetidae</taxon>
        <taxon>Hypocreales</taxon>
        <taxon>Ophiocordycipitaceae</taxon>
        <taxon>Hirsutella</taxon>
    </lineage>
</organism>
<sequence>MAERVQQQRRSMKNAQLQSGGVLTIAQGMEMVRKRDEEQVRKASEGDRCGGDEARSMRKKCFEDAAKKSRHWRASERLSRAQICDSERGTRWLKRF</sequence>
<dbReference type="EMBL" id="KQ031120">
    <property type="protein sequence ID" value="KJZ67978.1"/>
    <property type="molecule type" value="Genomic_DNA"/>
</dbReference>
<keyword evidence="3" id="KW-1185">Reference proteome</keyword>
<dbReference type="Proteomes" id="UP000054481">
    <property type="component" value="Unassembled WGS sequence"/>
</dbReference>
<evidence type="ECO:0000313" key="2">
    <source>
        <dbReference type="EMBL" id="KJZ67978.1"/>
    </source>
</evidence>
<feature type="region of interest" description="Disordered" evidence="1">
    <location>
        <begin position="36"/>
        <end position="56"/>
    </location>
</feature>
<evidence type="ECO:0000313" key="3">
    <source>
        <dbReference type="Proteomes" id="UP000054481"/>
    </source>
</evidence>
<proteinExistence type="predicted"/>
<protein>
    <submittedName>
        <fullName evidence="2">Uncharacterized protein</fullName>
    </submittedName>
</protein>
<reference evidence="2 3" key="1">
    <citation type="journal article" date="2014" name="Genome Biol. Evol.">
        <title>Comparative genomics and transcriptomics analyses reveal divergent lifestyle features of nematode endoparasitic fungus Hirsutella minnesotensis.</title>
        <authorList>
            <person name="Lai Y."/>
            <person name="Liu K."/>
            <person name="Zhang X."/>
            <person name="Zhang X."/>
            <person name="Li K."/>
            <person name="Wang N."/>
            <person name="Shu C."/>
            <person name="Wu Y."/>
            <person name="Wang C."/>
            <person name="Bushley K.E."/>
            <person name="Xiang M."/>
            <person name="Liu X."/>
        </authorList>
    </citation>
    <scope>NUCLEOTIDE SEQUENCE [LARGE SCALE GENOMIC DNA]</scope>
    <source>
        <strain evidence="2 3">3608</strain>
    </source>
</reference>